<protein>
    <submittedName>
        <fullName evidence="1">Uncharacterized protein</fullName>
    </submittedName>
</protein>
<dbReference type="EMBL" id="CYXZ01000039">
    <property type="protein sequence ID" value="CUN30610.1"/>
    <property type="molecule type" value="Genomic_DNA"/>
</dbReference>
<sequence length="46" mass="5355">MASHYDIASLVKCVILIVPANDAHFYKNITGKYKYSEKYIKNDILY</sequence>
<proteinExistence type="predicted"/>
<dbReference type="AlphaFoldDB" id="A0A173VV27"/>
<dbReference type="Proteomes" id="UP000095350">
    <property type="component" value="Unassembled WGS sequence"/>
</dbReference>
<accession>A0A173VV27</accession>
<reference evidence="1 2" key="1">
    <citation type="submission" date="2015-09" db="EMBL/GenBank/DDBJ databases">
        <authorList>
            <consortium name="Pathogen Informatics"/>
        </authorList>
    </citation>
    <scope>NUCLEOTIDE SEQUENCE [LARGE SCALE GENOMIC DNA]</scope>
    <source>
        <strain evidence="1 2">2789STDY5834960</strain>
    </source>
</reference>
<dbReference type="PaxDb" id="166486-ERS852572_03524"/>
<dbReference type="STRING" id="166486.ERS852572_03524"/>
<evidence type="ECO:0000313" key="2">
    <source>
        <dbReference type="Proteomes" id="UP000095350"/>
    </source>
</evidence>
<organism evidence="1 2">
    <name type="scientific">Roseburia intestinalis</name>
    <dbReference type="NCBI Taxonomy" id="166486"/>
    <lineage>
        <taxon>Bacteria</taxon>
        <taxon>Bacillati</taxon>
        <taxon>Bacillota</taxon>
        <taxon>Clostridia</taxon>
        <taxon>Lachnospirales</taxon>
        <taxon>Lachnospiraceae</taxon>
        <taxon>Roseburia</taxon>
    </lineage>
</organism>
<evidence type="ECO:0000313" key="1">
    <source>
        <dbReference type="EMBL" id="CUN30610.1"/>
    </source>
</evidence>
<gene>
    <name evidence="1" type="ORF">ERS852572_03524</name>
</gene>
<name>A0A173VV27_9FIRM</name>